<dbReference type="EMBL" id="CP021422">
    <property type="protein sequence ID" value="ASB39783.1"/>
    <property type="molecule type" value="Genomic_DNA"/>
</dbReference>
<dbReference type="InterPro" id="IPR009061">
    <property type="entry name" value="DNA-bd_dom_put_sf"/>
</dbReference>
<evidence type="ECO:0000259" key="3">
    <source>
        <dbReference type="PROSITE" id="PS50937"/>
    </source>
</evidence>
<accession>A0A1Z2XMV9</accession>
<name>A0A1Z2XMV9_9FIRM</name>
<dbReference type="Proteomes" id="UP000196710">
    <property type="component" value="Chromosome"/>
</dbReference>
<sequence length="140" mass="16443">MYSAKEAAEITGLSTATLRYYEKESLLPPVKRNVQKYRQYTDEDIEWIRMIQCMRMANIPIQSIKEYVSLLIQGGKTLEQRYEMVQEHIENIMGQIADLQKALALTQSKLAFYEKILKEPLHQDITYAEEWKMFNHGGHV</sequence>
<keyword evidence="2" id="KW-0175">Coiled coil</keyword>
<dbReference type="SMART" id="SM00422">
    <property type="entry name" value="HTH_MERR"/>
    <property type="match status" value="1"/>
</dbReference>
<dbReference type="GO" id="GO:0003677">
    <property type="term" value="F:DNA binding"/>
    <property type="evidence" value="ECO:0007669"/>
    <property type="project" value="UniProtKB-KW"/>
</dbReference>
<evidence type="ECO:0000313" key="4">
    <source>
        <dbReference type="EMBL" id="ASB39783.1"/>
    </source>
</evidence>
<evidence type="ECO:0000313" key="5">
    <source>
        <dbReference type="EMBL" id="QQR29073.1"/>
    </source>
</evidence>
<evidence type="ECO:0000256" key="1">
    <source>
        <dbReference type="ARBA" id="ARBA00023125"/>
    </source>
</evidence>
<dbReference type="SUPFAM" id="SSF46955">
    <property type="entry name" value="Putative DNA-binding domain"/>
    <property type="match status" value="1"/>
</dbReference>
<dbReference type="Gene3D" id="1.10.1660.10">
    <property type="match status" value="1"/>
</dbReference>
<organism evidence="5 7">
    <name type="scientific">Acutalibacter muris</name>
    <dbReference type="NCBI Taxonomy" id="1796620"/>
    <lineage>
        <taxon>Bacteria</taxon>
        <taxon>Bacillati</taxon>
        <taxon>Bacillota</taxon>
        <taxon>Clostridia</taxon>
        <taxon>Eubacteriales</taxon>
        <taxon>Acutalibacteraceae</taxon>
        <taxon>Acutalibacter</taxon>
    </lineage>
</organism>
<dbReference type="Pfam" id="PF13411">
    <property type="entry name" value="MerR_1"/>
    <property type="match status" value="1"/>
</dbReference>
<reference evidence="4" key="1">
    <citation type="journal article" date="2017" name="Genome Announc.">
        <title>High-Quality Whole-Genome Sequences of the Oligo-Mouse-Microbiota Bacterial Community.</title>
        <authorList>
            <person name="Garzetti D."/>
            <person name="Brugiroux S."/>
            <person name="Bunk B."/>
            <person name="Pukall R."/>
            <person name="McCoy K.D."/>
            <person name="Macpherson A.J."/>
            <person name="Stecher B."/>
        </authorList>
    </citation>
    <scope>NUCLEOTIDE SEQUENCE</scope>
    <source>
        <strain evidence="4">KB18</strain>
    </source>
</reference>
<evidence type="ECO:0000313" key="7">
    <source>
        <dbReference type="Proteomes" id="UP000596035"/>
    </source>
</evidence>
<reference evidence="6" key="2">
    <citation type="submission" date="2017-05" db="EMBL/GenBank/DDBJ databases">
        <title>Improved OligoMM genomes.</title>
        <authorList>
            <person name="Garzetti D."/>
        </authorList>
    </citation>
    <scope>NUCLEOTIDE SEQUENCE [LARGE SCALE GENOMIC DNA]</scope>
    <source>
        <strain evidence="6">KB18</strain>
    </source>
</reference>
<evidence type="ECO:0000256" key="2">
    <source>
        <dbReference type="SAM" id="Coils"/>
    </source>
</evidence>
<dbReference type="InterPro" id="IPR000551">
    <property type="entry name" value="MerR-type_HTH_dom"/>
</dbReference>
<dbReference type="PANTHER" id="PTHR30204:SF83">
    <property type="entry name" value="TRANSCRIPTIONAL REGULATOR, MERR FAMILY"/>
    <property type="match status" value="1"/>
</dbReference>
<dbReference type="KEGG" id="amur:ADH66_03410"/>
<keyword evidence="6" id="KW-1185">Reference proteome</keyword>
<gene>
    <name evidence="4" type="ORF">ADH66_03410</name>
    <name evidence="5" type="ORF">I5Q82_13465</name>
</gene>
<dbReference type="PROSITE" id="PS50937">
    <property type="entry name" value="HTH_MERR_2"/>
    <property type="match status" value="1"/>
</dbReference>
<protein>
    <submittedName>
        <fullName evidence="5">MerR family transcriptional regulator</fullName>
    </submittedName>
</protein>
<evidence type="ECO:0000313" key="6">
    <source>
        <dbReference type="Proteomes" id="UP000196710"/>
    </source>
</evidence>
<dbReference type="EMBL" id="CP065321">
    <property type="protein sequence ID" value="QQR29073.1"/>
    <property type="molecule type" value="Genomic_DNA"/>
</dbReference>
<feature type="domain" description="HTH merR-type" evidence="3">
    <location>
        <begin position="1"/>
        <end position="70"/>
    </location>
</feature>
<reference evidence="5 7" key="3">
    <citation type="submission" date="2020-11" db="EMBL/GenBank/DDBJ databases">
        <title>Closed and high quality bacterial genomes of the OMM12 community.</title>
        <authorList>
            <person name="Marbouty M."/>
            <person name="Lamy-Besnier Q."/>
            <person name="Debarbieux L."/>
            <person name="Koszul R."/>
        </authorList>
    </citation>
    <scope>NUCLEOTIDE SEQUENCE [LARGE SCALE GENOMIC DNA]</scope>
    <source>
        <strain evidence="5 7">KB18</strain>
    </source>
</reference>
<dbReference type="InterPro" id="IPR047057">
    <property type="entry name" value="MerR_fam"/>
</dbReference>
<proteinExistence type="predicted"/>
<dbReference type="GO" id="GO:0003700">
    <property type="term" value="F:DNA-binding transcription factor activity"/>
    <property type="evidence" value="ECO:0007669"/>
    <property type="project" value="InterPro"/>
</dbReference>
<dbReference type="AlphaFoldDB" id="A0A1Z2XMV9"/>
<dbReference type="RefSeq" id="WP_066535666.1">
    <property type="nucleotide sequence ID" value="NZ_CP021422.1"/>
</dbReference>
<dbReference type="CDD" id="cd01109">
    <property type="entry name" value="HTH_YyaN"/>
    <property type="match status" value="1"/>
</dbReference>
<dbReference type="PANTHER" id="PTHR30204">
    <property type="entry name" value="REDOX-CYCLING DRUG-SENSING TRANSCRIPTIONAL ACTIVATOR SOXR"/>
    <property type="match status" value="1"/>
</dbReference>
<keyword evidence="1" id="KW-0238">DNA-binding</keyword>
<dbReference type="Proteomes" id="UP000596035">
    <property type="component" value="Chromosome"/>
</dbReference>
<feature type="coiled-coil region" evidence="2">
    <location>
        <begin position="82"/>
        <end position="109"/>
    </location>
</feature>